<keyword evidence="3" id="KW-1185">Reference proteome</keyword>
<gene>
    <name evidence="2" type="ORF">FC81_GL000736</name>
</gene>
<protein>
    <recommendedName>
        <fullName evidence="1">N-acetyltransferase domain-containing protein</fullName>
    </recommendedName>
</protein>
<proteinExistence type="predicted"/>
<reference evidence="2 3" key="1">
    <citation type="journal article" date="2015" name="Genome Announc.">
        <title>Expanding the biotechnology potential of lactobacilli through comparative genomics of 213 strains and associated genera.</title>
        <authorList>
            <person name="Sun Z."/>
            <person name="Harris H.M."/>
            <person name="McCann A."/>
            <person name="Guo C."/>
            <person name="Argimon S."/>
            <person name="Zhang W."/>
            <person name="Yang X."/>
            <person name="Jeffery I.B."/>
            <person name="Cooney J.C."/>
            <person name="Kagawa T.F."/>
            <person name="Liu W."/>
            <person name="Song Y."/>
            <person name="Salvetti E."/>
            <person name="Wrobel A."/>
            <person name="Rasinkangas P."/>
            <person name="Parkhill J."/>
            <person name="Rea M.C."/>
            <person name="O'Sullivan O."/>
            <person name="Ritari J."/>
            <person name="Douillard F.P."/>
            <person name="Paul Ross R."/>
            <person name="Yang R."/>
            <person name="Briner A.E."/>
            <person name="Felis G.E."/>
            <person name="de Vos W.M."/>
            <person name="Barrangou R."/>
            <person name="Klaenhammer T.R."/>
            <person name="Caufield P.W."/>
            <person name="Cui Y."/>
            <person name="Zhang H."/>
            <person name="O'Toole P.W."/>
        </authorList>
    </citation>
    <scope>NUCLEOTIDE SEQUENCE [LARGE SCALE GENOMIC DNA]</scope>
    <source>
        <strain evidence="2 3">DSM 19910</strain>
    </source>
</reference>
<dbReference type="Proteomes" id="UP000051621">
    <property type="component" value="Unassembled WGS sequence"/>
</dbReference>
<dbReference type="PANTHER" id="PTHR43415:SF3">
    <property type="entry name" value="GNAT-FAMILY ACETYLTRANSFERASE"/>
    <property type="match status" value="1"/>
</dbReference>
<evidence type="ECO:0000313" key="2">
    <source>
        <dbReference type="EMBL" id="KRL02392.1"/>
    </source>
</evidence>
<comment type="caution">
    <text evidence="2">The sequence shown here is derived from an EMBL/GenBank/DDBJ whole genome shotgun (WGS) entry which is preliminary data.</text>
</comment>
<dbReference type="STRING" id="1423731.FC81_GL000736"/>
<evidence type="ECO:0000313" key="3">
    <source>
        <dbReference type="Proteomes" id="UP000051621"/>
    </source>
</evidence>
<evidence type="ECO:0000259" key="1">
    <source>
        <dbReference type="PROSITE" id="PS51186"/>
    </source>
</evidence>
<dbReference type="PANTHER" id="PTHR43415">
    <property type="entry name" value="SPERMIDINE N(1)-ACETYLTRANSFERASE"/>
    <property type="match status" value="1"/>
</dbReference>
<dbReference type="SUPFAM" id="SSF55729">
    <property type="entry name" value="Acyl-CoA N-acyltransferases (Nat)"/>
    <property type="match status" value="1"/>
</dbReference>
<dbReference type="PATRIC" id="fig|1423731.3.peg.755"/>
<dbReference type="Pfam" id="PF00583">
    <property type="entry name" value="Acetyltransf_1"/>
    <property type="match status" value="1"/>
</dbReference>
<sequence length="175" mass="19951">MKEKKMTLSYKTPQEDETTKLWRLMSELDNETRFMVYEPGERKELGSGIETLKGFIKSAQNKVDFLEVAVTEAGKMVGYLAAERGKARRLNRTAYIVVGILAKYQGQGVGTNLFKDLTVWAQKANLKRLELTVMQNNTPAQHLYTSSGFTIEGVRKNSMFVDGKYINEYYMAKIL</sequence>
<dbReference type="CDD" id="cd04301">
    <property type="entry name" value="NAT_SF"/>
    <property type="match status" value="1"/>
</dbReference>
<dbReference type="InterPro" id="IPR000182">
    <property type="entry name" value="GNAT_dom"/>
</dbReference>
<dbReference type="InterPro" id="IPR016181">
    <property type="entry name" value="Acyl_CoA_acyltransferase"/>
</dbReference>
<dbReference type="AlphaFoldDB" id="A0A0R1MFK3"/>
<dbReference type="GO" id="GO:0016747">
    <property type="term" value="F:acyltransferase activity, transferring groups other than amino-acyl groups"/>
    <property type="evidence" value="ECO:0007669"/>
    <property type="project" value="InterPro"/>
</dbReference>
<feature type="domain" description="N-acetyltransferase" evidence="1">
    <location>
        <begin position="24"/>
        <end position="175"/>
    </location>
</feature>
<dbReference type="Gene3D" id="3.40.630.30">
    <property type="match status" value="1"/>
</dbReference>
<accession>A0A0R1MFK3</accession>
<organism evidence="2 3">
    <name type="scientific">Liquorilactobacillus capillatus DSM 19910</name>
    <dbReference type="NCBI Taxonomy" id="1423731"/>
    <lineage>
        <taxon>Bacteria</taxon>
        <taxon>Bacillati</taxon>
        <taxon>Bacillota</taxon>
        <taxon>Bacilli</taxon>
        <taxon>Lactobacillales</taxon>
        <taxon>Lactobacillaceae</taxon>
        <taxon>Liquorilactobacillus</taxon>
    </lineage>
</organism>
<name>A0A0R1MFK3_9LACO</name>
<dbReference type="EMBL" id="AZEF01000013">
    <property type="protein sequence ID" value="KRL02392.1"/>
    <property type="molecule type" value="Genomic_DNA"/>
</dbReference>
<dbReference type="PROSITE" id="PS51186">
    <property type="entry name" value="GNAT"/>
    <property type="match status" value="1"/>
</dbReference>